<evidence type="ECO:0000256" key="7">
    <source>
        <dbReference type="ARBA" id="ARBA00048220"/>
    </source>
</evidence>
<keyword evidence="9" id="KW-0378">Hydrolase</keyword>
<dbReference type="InterPro" id="IPR001792">
    <property type="entry name" value="Acylphosphatase-like_dom"/>
</dbReference>
<dbReference type="InterPro" id="IPR004421">
    <property type="entry name" value="Carbamoyltransferase_HypF"/>
</dbReference>
<evidence type="ECO:0000256" key="2">
    <source>
        <dbReference type="ARBA" id="ARBA00008097"/>
    </source>
</evidence>
<dbReference type="Pfam" id="PF17788">
    <property type="entry name" value="HypF_C"/>
    <property type="match status" value="1"/>
</dbReference>
<dbReference type="InterPro" id="IPR036046">
    <property type="entry name" value="Acylphosphatase-like_dom_sf"/>
</dbReference>
<evidence type="ECO:0000256" key="3">
    <source>
        <dbReference type="ARBA" id="ARBA00022598"/>
    </source>
</evidence>
<dbReference type="InterPro" id="IPR017945">
    <property type="entry name" value="DHBP_synth_RibB-like_a/b_dom"/>
</dbReference>
<dbReference type="EC" id="6.2.-.-" evidence="8"/>
<dbReference type="GO" id="GO:0003725">
    <property type="term" value="F:double-stranded RNA binding"/>
    <property type="evidence" value="ECO:0007669"/>
    <property type="project" value="InterPro"/>
</dbReference>
<comment type="catalytic activity">
    <reaction evidence="9">
        <text>an acyl phosphate + H2O = a carboxylate + phosphate + H(+)</text>
        <dbReference type="Rhea" id="RHEA:14965"/>
        <dbReference type="ChEBI" id="CHEBI:15377"/>
        <dbReference type="ChEBI" id="CHEBI:15378"/>
        <dbReference type="ChEBI" id="CHEBI:29067"/>
        <dbReference type="ChEBI" id="CHEBI:43474"/>
        <dbReference type="ChEBI" id="CHEBI:59918"/>
        <dbReference type="EC" id="3.6.1.7"/>
    </reaction>
</comment>
<dbReference type="InterPro" id="IPR041440">
    <property type="entry name" value="HypF_C"/>
</dbReference>
<dbReference type="PROSITE" id="PS51160">
    <property type="entry name" value="ACYLPHOSPHATASE_3"/>
    <property type="match status" value="1"/>
</dbReference>
<reference evidence="13" key="1">
    <citation type="submission" date="2017-09" db="EMBL/GenBank/DDBJ databases">
        <title>Depth-based differentiation of microbial function through sediment-hosted aquifers and enrichment of novel symbionts in the deep terrestrial subsurface.</title>
        <authorList>
            <person name="Probst A.J."/>
            <person name="Ladd B."/>
            <person name="Jarett J.K."/>
            <person name="Geller-Mcgrath D.E."/>
            <person name="Sieber C.M.K."/>
            <person name="Emerson J.B."/>
            <person name="Anantharaman K."/>
            <person name="Thomas B.C."/>
            <person name="Malmstrom R."/>
            <person name="Stieglmeier M."/>
            <person name="Klingl A."/>
            <person name="Woyke T."/>
            <person name="Ryan C.M."/>
            <person name="Banfield J.F."/>
        </authorList>
    </citation>
    <scope>NUCLEOTIDE SEQUENCE [LARGE SCALE GENOMIC DNA]</scope>
</reference>
<proteinExistence type="inferred from homology"/>
<evidence type="ECO:0000256" key="1">
    <source>
        <dbReference type="ARBA" id="ARBA00004711"/>
    </source>
</evidence>
<dbReference type="InterPro" id="IPR017968">
    <property type="entry name" value="Acylphosphatase_CS"/>
</dbReference>
<dbReference type="InterPro" id="IPR055128">
    <property type="entry name" value="HypF_C_2"/>
</dbReference>
<evidence type="ECO:0000256" key="9">
    <source>
        <dbReference type="PROSITE-ProRule" id="PRU00520"/>
    </source>
</evidence>
<dbReference type="PIRSF" id="PIRSF006256">
    <property type="entry name" value="CMPcnvr_hdrg_mat"/>
    <property type="match status" value="1"/>
</dbReference>
<feature type="domain" description="YrdC-like" evidence="11">
    <location>
        <begin position="237"/>
        <end position="440"/>
    </location>
</feature>
<dbReference type="PROSITE" id="PS00150">
    <property type="entry name" value="ACYLPHOSPHATASE_1"/>
    <property type="match status" value="1"/>
</dbReference>
<evidence type="ECO:0000259" key="10">
    <source>
        <dbReference type="PROSITE" id="PS51160"/>
    </source>
</evidence>
<keyword evidence="3" id="KW-0436">Ligase</keyword>
<dbReference type="InterPro" id="IPR051060">
    <property type="entry name" value="Carbamoyltrans_HypF-like"/>
</dbReference>
<evidence type="ECO:0000259" key="11">
    <source>
        <dbReference type="PROSITE" id="PS51163"/>
    </source>
</evidence>
<comment type="caution">
    <text evidence="12">The sequence shown here is derived from an EMBL/GenBank/DDBJ whole genome shotgun (WGS) entry which is preliminary data.</text>
</comment>
<dbReference type="GO" id="GO:0003998">
    <property type="term" value="F:acylphosphatase activity"/>
    <property type="evidence" value="ECO:0007669"/>
    <property type="project" value="UniProtKB-EC"/>
</dbReference>
<gene>
    <name evidence="12" type="primary">hypF</name>
    <name evidence="12" type="ORF">COW28_04485</name>
</gene>
<dbReference type="Pfam" id="PF22521">
    <property type="entry name" value="HypF_C_2"/>
    <property type="match status" value="1"/>
</dbReference>
<organism evidence="12 13">
    <name type="scientific">bacterium (Candidatus Ratteibacteria) CG15_BIG_FIL_POST_REV_8_21_14_020_41_12</name>
    <dbReference type="NCBI Taxonomy" id="2014291"/>
    <lineage>
        <taxon>Bacteria</taxon>
        <taxon>Candidatus Ratteibacteria</taxon>
    </lineage>
</organism>
<accession>A0A2M7GY88</accession>
<dbReference type="InterPro" id="IPR006070">
    <property type="entry name" value="Sua5-like_dom"/>
</dbReference>
<dbReference type="PROSITE" id="PS51163">
    <property type="entry name" value="YRDC"/>
    <property type="match status" value="1"/>
</dbReference>
<comment type="similarity">
    <text evidence="2 8">Belongs to the carbamoyltransferase HypF family.</text>
</comment>
<keyword evidence="6" id="KW-0862">Zinc</keyword>
<dbReference type="EMBL" id="PFFY01000210">
    <property type="protein sequence ID" value="PIW33169.1"/>
    <property type="molecule type" value="Genomic_DNA"/>
</dbReference>
<keyword evidence="5" id="KW-0863">Zinc-finger</keyword>
<dbReference type="AlphaFoldDB" id="A0A2M7GY88"/>
<dbReference type="SUPFAM" id="SSF55821">
    <property type="entry name" value="YrdC/RibB"/>
    <property type="match status" value="1"/>
</dbReference>
<dbReference type="GO" id="GO:0016743">
    <property type="term" value="F:carboxyl- or carbamoyltransferase activity"/>
    <property type="evidence" value="ECO:0007669"/>
    <property type="project" value="UniProtKB-UniRule"/>
</dbReference>
<dbReference type="SUPFAM" id="SSF54975">
    <property type="entry name" value="Acylphosphatase/BLUF domain-like"/>
    <property type="match status" value="1"/>
</dbReference>
<dbReference type="GO" id="GO:0051604">
    <property type="term" value="P:protein maturation"/>
    <property type="evidence" value="ECO:0007669"/>
    <property type="project" value="TreeGrafter"/>
</dbReference>
<evidence type="ECO:0000313" key="12">
    <source>
        <dbReference type="EMBL" id="PIW33169.1"/>
    </source>
</evidence>
<dbReference type="Pfam" id="PF07503">
    <property type="entry name" value="zf-HYPF"/>
    <property type="match status" value="2"/>
</dbReference>
<dbReference type="Proteomes" id="UP000230025">
    <property type="component" value="Unassembled WGS sequence"/>
</dbReference>
<evidence type="ECO:0000313" key="13">
    <source>
        <dbReference type="Proteomes" id="UP000230025"/>
    </source>
</evidence>
<comment type="catalytic activity">
    <reaction evidence="7">
        <text>C-terminal L-cysteinyl-[HypE protein] + carbamoyl phosphate + ATP + H2O = C-terminal S-carboxamide-L-cysteinyl-[HypE protein] + AMP + phosphate + diphosphate + H(+)</text>
        <dbReference type="Rhea" id="RHEA:55636"/>
        <dbReference type="Rhea" id="RHEA-COMP:14247"/>
        <dbReference type="Rhea" id="RHEA-COMP:14392"/>
        <dbReference type="ChEBI" id="CHEBI:15377"/>
        <dbReference type="ChEBI" id="CHEBI:15378"/>
        <dbReference type="ChEBI" id="CHEBI:30616"/>
        <dbReference type="ChEBI" id="CHEBI:33019"/>
        <dbReference type="ChEBI" id="CHEBI:43474"/>
        <dbReference type="ChEBI" id="CHEBI:58228"/>
        <dbReference type="ChEBI" id="CHEBI:76913"/>
        <dbReference type="ChEBI" id="CHEBI:139126"/>
        <dbReference type="ChEBI" id="CHEBI:456215"/>
    </reaction>
</comment>
<dbReference type="PANTHER" id="PTHR42959">
    <property type="entry name" value="CARBAMOYLTRANSFERASE"/>
    <property type="match status" value="1"/>
</dbReference>
<evidence type="ECO:0000256" key="8">
    <source>
        <dbReference type="PIRNR" id="PIRNR006256"/>
    </source>
</evidence>
<keyword evidence="12" id="KW-0808">Transferase</keyword>
<feature type="active site" evidence="9">
    <location>
        <position position="37"/>
    </location>
</feature>
<evidence type="ECO:0000256" key="6">
    <source>
        <dbReference type="ARBA" id="ARBA00022833"/>
    </source>
</evidence>
<dbReference type="Gene3D" id="3.90.870.50">
    <property type="match status" value="1"/>
</dbReference>
<evidence type="ECO:0000256" key="5">
    <source>
        <dbReference type="ARBA" id="ARBA00022771"/>
    </source>
</evidence>
<dbReference type="GO" id="GO:0008270">
    <property type="term" value="F:zinc ion binding"/>
    <property type="evidence" value="ECO:0007669"/>
    <property type="project" value="UniProtKB-KW"/>
</dbReference>
<dbReference type="UniPathway" id="UPA00335"/>
<feature type="active site" evidence="9">
    <location>
        <position position="19"/>
    </location>
</feature>
<comment type="pathway">
    <text evidence="1">Protein modification; [NiFe] hydrogenase maturation.</text>
</comment>
<evidence type="ECO:0000256" key="4">
    <source>
        <dbReference type="ARBA" id="ARBA00022723"/>
    </source>
</evidence>
<dbReference type="Pfam" id="PF00708">
    <property type="entry name" value="Acylphosphatase"/>
    <property type="match status" value="1"/>
</dbReference>
<dbReference type="NCBIfam" id="TIGR00143">
    <property type="entry name" value="hypF"/>
    <property type="match status" value="1"/>
</dbReference>
<dbReference type="FunFam" id="3.30.420.40:FF:000124">
    <property type="entry name" value="Carbamoyltransferase HypF"/>
    <property type="match status" value="1"/>
</dbReference>
<protein>
    <recommendedName>
        <fullName evidence="8">Carbamoyltransferase</fullName>
        <ecNumber evidence="8">6.2.-.-</ecNumber>
    </recommendedName>
</protein>
<dbReference type="InterPro" id="IPR011125">
    <property type="entry name" value="Znf_HypF"/>
</dbReference>
<keyword evidence="4" id="KW-0479">Metal-binding</keyword>
<name>A0A2M7GY88_9BACT</name>
<dbReference type="Pfam" id="PF01300">
    <property type="entry name" value="Sua5_yciO_yrdC"/>
    <property type="match status" value="1"/>
</dbReference>
<dbReference type="Gene3D" id="3.30.420.40">
    <property type="match status" value="1"/>
</dbReference>
<dbReference type="GO" id="GO:0016874">
    <property type="term" value="F:ligase activity"/>
    <property type="evidence" value="ECO:0007669"/>
    <property type="project" value="UniProtKB-UniRule"/>
</dbReference>
<feature type="domain" description="Acylphosphatase-like" evidence="10">
    <location>
        <begin position="4"/>
        <end position="90"/>
    </location>
</feature>
<sequence length="834" mass="94372">MAKRVRVNINGIVQGVGFRPLVYRYAKRGNLAGWVSNTSEGVVIEVEGNSEKVDDFLKSLKSFPPPQAKITRLSTSLIPPQNDKQFEILPSIVHSQVKTQISPDIATCPECLEELSSPGDRRYLYPFLNCTNCGPRFTIIKDIPYDRNKTTMEKFMMCSQCQEEYQDPLNRRFHAQPNACPECGPQVTLVQSDEVVASEVSRLSLRAKRSNLEIATSSALGGLLAMTPNPKTQSSGVRAIKETVKLLKKGKIVAIKGLGGFHLACDALNEEAVRNLRQRKYRENKPFALMARDLEIAKKFCQVSPEEEELLLSVKRPVVLLKKKTQIVADSRRRLSQIVEQVAPNNKYLGFMLPYTPLHYLLFYELRTTNYESLSVLVMTSGNICEEPIAYENEEAVSRLSTIADYFLFHNRDIYTRCDDSVTRIFLPMKREMLIRRSRGYAPSPLTVPLIFKNEILACGAHLKNTFCLAKGNEVFISHHIGDLENLETLVALEKSVKHFKKLFAIEPAIIAHDLHPEYLSTKYAQNLLTLNSQLSTIPVQHHHAHIVSCLADNGVDNHKVIGVAFDGTGYGEDGNIWGGEFLIADYADFERKAHLKYLPLPGAEQAIKEPWRMAATYLYETYGEGFLRLNLDFTSRLNKSRWAVLEKMIKRRINSPLTSSMGRLFDAVSSLLGLRDEITYEGQAAMELEMAIKSVQSSKFKVKSYKYGIEQEKKFFIIKPKEIIMGIVEDLKHSVPVGAISFKFHNTIVEMIVETCMKIRSDFNQNYKLRTMNSELNEVALSGGVFQNIFLLDRTFNRLIKEGFKVYLHRQVPTNDGGISLGQAVIANAKFKE</sequence>
<dbReference type="PANTHER" id="PTHR42959:SF1">
    <property type="entry name" value="CARBAMOYLTRANSFERASE HYPF"/>
    <property type="match status" value="1"/>
</dbReference>
<dbReference type="Gene3D" id="3.30.420.360">
    <property type="match status" value="1"/>
</dbReference>
<dbReference type="Gene3D" id="3.30.110.120">
    <property type="match status" value="1"/>
</dbReference>